<keyword evidence="5" id="KW-0472">Membrane</keyword>
<evidence type="ECO:0000256" key="2">
    <source>
        <dbReference type="ARBA" id="ARBA00022771"/>
    </source>
</evidence>
<dbReference type="InterPro" id="IPR013083">
    <property type="entry name" value="Znf_RING/FYVE/PHD"/>
</dbReference>
<keyword evidence="3" id="KW-0862">Zinc</keyword>
<keyword evidence="5" id="KW-0812">Transmembrane</keyword>
<dbReference type="EMBL" id="JAAPAO010000712">
    <property type="protein sequence ID" value="KAF4654685.1"/>
    <property type="molecule type" value="Genomic_DNA"/>
</dbReference>
<dbReference type="InterPro" id="IPR052788">
    <property type="entry name" value="RING-type_E3_ligase_ATL"/>
</dbReference>
<protein>
    <recommendedName>
        <fullName evidence="6">RING-type domain-containing protein</fullName>
    </recommendedName>
</protein>
<dbReference type="OrthoDB" id="290598at2759"/>
<keyword evidence="8" id="KW-1185">Reference proteome</keyword>
<feature type="domain" description="RING-type" evidence="6">
    <location>
        <begin position="66"/>
        <end position="116"/>
    </location>
</feature>
<dbReference type="SMART" id="SM00184">
    <property type="entry name" value="RING"/>
    <property type="match status" value="1"/>
</dbReference>
<dbReference type="PROSITE" id="PS50089">
    <property type="entry name" value="ZF_RING_2"/>
    <property type="match status" value="1"/>
</dbReference>
<reference evidence="7 8" key="1">
    <citation type="submission" date="2020-04" db="EMBL/GenBank/DDBJ databases">
        <title>Perkinsus chesapeaki whole genome sequence.</title>
        <authorList>
            <person name="Bogema D.R."/>
        </authorList>
    </citation>
    <scope>NUCLEOTIDE SEQUENCE [LARGE SCALE GENOMIC DNA]</scope>
    <source>
        <strain evidence="7">ATCC PRA-425</strain>
    </source>
</reference>
<gene>
    <name evidence="7" type="ORF">FOL47_009838</name>
</gene>
<comment type="caution">
    <text evidence="7">The sequence shown here is derived from an EMBL/GenBank/DDBJ whole genome shotgun (WGS) entry which is preliminary data.</text>
</comment>
<dbReference type="PANTHER" id="PTHR45798:SF88">
    <property type="entry name" value="RING-H2 FINGER PROTEIN ATL61-RELATED"/>
    <property type="match status" value="1"/>
</dbReference>
<keyword evidence="1" id="KW-0479">Metal-binding</keyword>
<name>A0A7J6L657_PERCH</name>
<sequence>MSILGEALAYTFGSLLILIVVLAFIYSFKKGVAHFRAKEEFEQWAQANTKSIKLAAMTPEFQGRSCAICLDPFKVGDLLRRLPCGHCLHEKCFMDCFEGESDDGSDRHMSRCPLCREVVGASSWQS</sequence>
<dbReference type="PANTHER" id="PTHR45798">
    <property type="entry name" value="RING-H2 FINGER PROTEIN ATL61-RELATED-RELATED"/>
    <property type="match status" value="1"/>
</dbReference>
<evidence type="ECO:0000256" key="5">
    <source>
        <dbReference type="SAM" id="Phobius"/>
    </source>
</evidence>
<keyword evidence="2 4" id="KW-0863">Zinc-finger</keyword>
<proteinExistence type="predicted"/>
<dbReference type="Gene3D" id="3.30.40.10">
    <property type="entry name" value="Zinc/RING finger domain, C3HC4 (zinc finger)"/>
    <property type="match status" value="1"/>
</dbReference>
<dbReference type="Pfam" id="PF13639">
    <property type="entry name" value="zf-RING_2"/>
    <property type="match status" value="1"/>
</dbReference>
<evidence type="ECO:0000256" key="4">
    <source>
        <dbReference type="PROSITE-ProRule" id="PRU00175"/>
    </source>
</evidence>
<dbReference type="SUPFAM" id="SSF57850">
    <property type="entry name" value="RING/U-box"/>
    <property type="match status" value="1"/>
</dbReference>
<dbReference type="AlphaFoldDB" id="A0A7J6L657"/>
<accession>A0A7J6L657</accession>
<dbReference type="Proteomes" id="UP000591131">
    <property type="component" value="Unassembled WGS sequence"/>
</dbReference>
<keyword evidence="5" id="KW-1133">Transmembrane helix</keyword>
<evidence type="ECO:0000313" key="7">
    <source>
        <dbReference type="EMBL" id="KAF4654685.1"/>
    </source>
</evidence>
<dbReference type="GO" id="GO:0008270">
    <property type="term" value="F:zinc ion binding"/>
    <property type="evidence" value="ECO:0007669"/>
    <property type="project" value="UniProtKB-KW"/>
</dbReference>
<dbReference type="InterPro" id="IPR001841">
    <property type="entry name" value="Znf_RING"/>
</dbReference>
<evidence type="ECO:0000256" key="3">
    <source>
        <dbReference type="ARBA" id="ARBA00022833"/>
    </source>
</evidence>
<evidence type="ECO:0000259" key="6">
    <source>
        <dbReference type="PROSITE" id="PS50089"/>
    </source>
</evidence>
<evidence type="ECO:0000313" key="8">
    <source>
        <dbReference type="Proteomes" id="UP000591131"/>
    </source>
</evidence>
<feature type="transmembrane region" description="Helical" evidence="5">
    <location>
        <begin position="7"/>
        <end position="28"/>
    </location>
</feature>
<evidence type="ECO:0000256" key="1">
    <source>
        <dbReference type="ARBA" id="ARBA00022723"/>
    </source>
</evidence>
<organism evidence="7 8">
    <name type="scientific">Perkinsus chesapeaki</name>
    <name type="common">Clam parasite</name>
    <name type="synonym">Perkinsus andrewsi</name>
    <dbReference type="NCBI Taxonomy" id="330153"/>
    <lineage>
        <taxon>Eukaryota</taxon>
        <taxon>Sar</taxon>
        <taxon>Alveolata</taxon>
        <taxon>Perkinsozoa</taxon>
        <taxon>Perkinsea</taxon>
        <taxon>Perkinsida</taxon>
        <taxon>Perkinsidae</taxon>
        <taxon>Perkinsus</taxon>
    </lineage>
</organism>